<keyword evidence="1" id="KW-0732">Signal</keyword>
<feature type="chain" id="PRO_5012906091" evidence="1">
    <location>
        <begin position="26"/>
        <end position="90"/>
    </location>
</feature>
<evidence type="ECO:0000313" key="2">
    <source>
        <dbReference type="EMBL" id="SHE56461.1"/>
    </source>
</evidence>
<dbReference type="EMBL" id="FQVN01000001">
    <property type="protein sequence ID" value="SHE56461.1"/>
    <property type="molecule type" value="Genomic_DNA"/>
</dbReference>
<keyword evidence="3" id="KW-1185">Reference proteome</keyword>
<dbReference type="STRING" id="2017.SAMN05444320_101436"/>
<evidence type="ECO:0000256" key="1">
    <source>
        <dbReference type="SAM" id="SignalP"/>
    </source>
</evidence>
<proteinExistence type="predicted"/>
<gene>
    <name evidence="2" type="ORF">SAMN05444320_101436</name>
</gene>
<dbReference type="AlphaFoldDB" id="A0A1M4UI79"/>
<feature type="signal peptide" evidence="1">
    <location>
        <begin position="1"/>
        <end position="25"/>
    </location>
</feature>
<sequence length="90" mass="9493">MWGSGSRRVSRAVLSASFVSGLALALGAAEPPPRGPDAAPCDERTAPTACVWDTQVQRCRGACASGRVCAQVDETRNCYCVRPEASPARR</sequence>
<accession>A0A1M4UI79</accession>
<reference evidence="2 3" key="1">
    <citation type="submission" date="2016-11" db="EMBL/GenBank/DDBJ databases">
        <authorList>
            <person name="Jaros S."/>
            <person name="Januszkiewicz K."/>
            <person name="Wedrychowicz H."/>
        </authorList>
    </citation>
    <scope>NUCLEOTIDE SEQUENCE [LARGE SCALE GENOMIC DNA]</scope>
    <source>
        <strain evidence="2 3">DSM 44523</strain>
    </source>
</reference>
<organism evidence="2 3">
    <name type="scientific">Streptoalloteichus hindustanus</name>
    <dbReference type="NCBI Taxonomy" id="2017"/>
    <lineage>
        <taxon>Bacteria</taxon>
        <taxon>Bacillati</taxon>
        <taxon>Actinomycetota</taxon>
        <taxon>Actinomycetes</taxon>
        <taxon>Pseudonocardiales</taxon>
        <taxon>Pseudonocardiaceae</taxon>
        <taxon>Streptoalloteichus</taxon>
    </lineage>
</organism>
<dbReference type="Proteomes" id="UP000184501">
    <property type="component" value="Unassembled WGS sequence"/>
</dbReference>
<protein>
    <submittedName>
        <fullName evidence="2">Uncharacterized protein</fullName>
    </submittedName>
</protein>
<evidence type="ECO:0000313" key="3">
    <source>
        <dbReference type="Proteomes" id="UP000184501"/>
    </source>
</evidence>
<name>A0A1M4UI79_STRHI</name>
<dbReference type="RefSeq" id="WP_073479600.1">
    <property type="nucleotide sequence ID" value="NZ_FQVN01000001.1"/>
</dbReference>